<dbReference type="RefSeq" id="WP_345200698.1">
    <property type="nucleotide sequence ID" value="NZ_BAABHX010000001.1"/>
</dbReference>
<sequence>MKNIILMAGALVLTSANVEAQIGVNTATPKSTMDISAKRDSGGNITDNTQIFGLMAPRITRAELTSNTATYAADQRGALIYITDVSGGDTSGQRANINAIGYYFFNGSTWQKVVSDNIYTANGSLTGYRTLNLNGNTLNFQGTEQKTSWGSTGGMAIGNSQTGTGEASLAFYGGGNSNFFIQQFYNGYTQMLTSGNSNSLLIGTHATTSSAPINFSTSSGGGALGTIKMVITGQGNVGINATSPTEKLDVNGNTRLRNLPLSGTGNAIYTQSGGNASTVQDQTFTGTRTVVADANGVLGYINGIPSDPGTPRILVSASVPRTQDIKNTTSTITGDFSAENLDPLNAWSSNVFTVPAGMSSIYVIAMQVSNKHVAESGTWYTVAYFQRSTDGGATWNPILADTRSNMLGSDLDNGNSLNWTGSLNAGDKIRVRFNCSATNNNIVDLGSVTVTKLAQ</sequence>
<evidence type="ECO:0000256" key="1">
    <source>
        <dbReference type="SAM" id="SignalP"/>
    </source>
</evidence>
<dbReference type="Proteomes" id="UP001500353">
    <property type="component" value="Unassembled WGS sequence"/>
</dbReference>
<name>A0ABP9LZY3_9FLAO</name>
<comment type="caution">
    <text evidence="2">The sequence shown here is derived from an EMBL/GenBank/DDBJ whole genome shotgun (WGS) entry which is preliminary data.</text>
</comment>
<keyword evidence="1" id="KW-0732">Signal</keyword>
<reference evidence="3" key="1">
    <citation type="journal article" date="2019" name="Int. J. Syst. Evol. Microbiol.">
        <title>The Global Catalogue of Microorganisms (GCM) 10K type strain sequencing project: providing services to taxonomists for standard genome sequencing and annotation.</title>
        <authorList>
            <consortium name="The Broad Institute Genomics Platform"/>
            <consortium name="The Broad Institute Genome Sequencing Center for Infectious Disease"/>
            <person name="Wu L."/>
            <person name="Ma J."/>
        </authorList>
    </citation>
    <scope>NUCLEOTIDE SEQUENCE [LARGE SCALE GENOMIC DNA]</scope>
    <source>
        <strain evidence="3">JCM 18019</strain>
    </source>
</reference>
<proteinExistence type="predicted"/>
<keyword evidence="3" id="KW-1185">Reference proteome</keyword>
<gene>
    <name evidence="2" type="ORF">GCM10023210_09990</name>
</gene>
<feature type="signal peptide" evidence="1">
    <location>
        <begin position="1"/>
        <end position="20"/>
    </location>
</feature>
<evidence type="ECO:0008006" key="4">
    <source>
        <dbReference type="Google" id="ProtNLM"/>
    </source>
</evidence>
<protein>
    <recommendedName>
        <fullName evidence="4">Exo-alpha-sialidase</fullName>
    </recommendedName>
</protein>
<dbReference type="EMBL" id="BAABHX010000001">
    <property type="protein sequence ID" value="GAA5087227.1"/>
    <property type="molecule type" value="Genomic_DNA"/>
</dbReference>
<feature type="chain" id="PRO_5047046123" description="Exo-alpha-sialidase" evidence="1">
    <location>
        <begin position="21"/>
        <end position="455"/>
    </location>
</feature>
<evidence type="ECO:0000313" key="3">
    <source>
        <dbReference type="Proteomes" id="UP001500353"/>
    </source>
</evidence>
<organism evidence="2 3">
    <name type="scientific">Chryseobacterium ginsengisoli</name>
    <dbReference type="NCBI Taxonomy" id="363853"/>
    <lineage>
        <taxon>Bacteria</taxon>
        <taxon>Pseudomonadati</taxon>
        <taxon>Bacteroidota</taxon>
        <taxon>Flavobacteriia</taxon>
        <taxon>Flavobacteriales</taxon>
        <taxon>Weeksellaceae</taxon>
        <taxon>Chryseobacterium group</taxon>
        <taxon>Chryseobacterium</taxon>
    </lineage>
</organism>
<evidence type="ECO:0000313" key="2">
    <source>
        <dbReference type="EMBL" id="GAA5087227.1"/>
    </source>
</evidence>
<accession>A0ABP9LZY3</accession>